<reference evidence="9" key="2">
    <citation type="journal article" date="2021" name="PeerJ">
        <title>Extensive microbial diversity within the chicken gut microbiome revealed by metagenomics and culture.</title>
        <authorList>
            <person name="Gilroy R."/>
            <person name="Ravi A."/>
            <person name="Getino M."/>
            <person name="Pursley I."/>
            <person name="Horton D.L."/>
            <person name="Alikhan N.F."/>
            <person name="Baker D."/>
            <person name="Gharbi K."/>
            <person name="Hall N."/>
            <person name="Watson M."/>
            <person name="Adriaenssens E.M."/>
            <person name="Foster-Nyarko E."/>
            <person name="Jarju S."/>
            <person name="Secka A."/>
            <person name="Antonio M."/>
            <person name="Oren A."/>
            <person name="Chaudhuri R.R."/>
            <person name="La Ragione R."/>
            <person name="Hildebrand F."/>
            <person name="Pallen M.J."/>
        </authorList>
    </citation>
    <scope>NUCLEOTIDE SEQUENCE</scope>
    <source>
        <strain evidence="9">ChiW3-316</strain>
    </source>
</reference>
<dbReference type="InterPro" id="IPR041122">
    <property type="entry name" value="RecJ_OB"/>
</dbReference>
<gene>
    <name evidence="9" type="primary">recJ</name>
    <name evidence="9" type="ORF">IAD20_05350</name>
</gene>
<dbReference type="NCBIfam" id="TIGR00644">
    <property type="entry name" value="recJ"/>
    <property type="match status" value="1"/>
</dbReference>
<dbReference type="Pfam" id="PF02272">
    <property type="entry name" value="DHHA1"/>
    <property type="match status" value="1"/>
</dbReference>
<organism evidence="9 10">
    <name type="scientific">Candidatus Scatocola faecipullorum</name>
    <dbReference type="NCBI Taxonomy" id="2840917"/>
    <lineage>
        <taxon>Bacteria</taxon>
        <taxon>Pseudomonadati</taxon>
        <taxon>Pseudomonadota</taxon>
        <taxon>Alphaproteobacteria</taxon>
        <taxon>Rhodospirillales</taxon>
        <taxon>Rhodospirillaceae</taxon>
        <taxon>Rhodospirillaceae incertae sedis</taxon>
        <taxon>Candidatus Scatocola</taxon>
    </lineage>
</organism>
<dbReference type="GO" id="GO:0003676">
    <property type="term" value="F:nucleic acid binding"/>
    <property type="evidence" value="ECO:0007669"/>
    <property type="project" value="InterPro"/>
</dbReference>
<dbReference type="Pfam" id="PF01368">
    <property type="entry name" value="DHH"/>
    <property type="match status" value="1"/>
</dbReference>
<comment type="similarity">
    <text evidence="1">Belongs to the RecJ family.</text>
</comment>
<evidence type="ECO:0000256" key="3">
    <source>
        <dbReference type="ARBA" id="ARBA00022722"/>
    </source>
</evidence>
<evidence type="ECO:0000256" key="4">
    <source>
        <dbReference type="ARBA" id="ARBA00022801"/>
    </source>
</evidence>
<dbReference type="GO" id="GO:0006310">
    <property type="term" value="P:DNA recombination"/>
    <property type="evidence" value="ECO:0007669"/>
    <property type="project" value="InterPro"/>
</dbReference>
<protein>
    <recommendedName>
        <fullName evidence="2">Single-stranded-DNA-specific exonuclease RecJ</fullName>
    </recommendedName>
</protein>
<feature type="domain" description="RecJ OB" evidence="8">
    <location>
        <begin position="475"/>
        <end position="584"/>
    </location>
</feature>
<feature type="domain" description="DHHA1" evidence="7">
    <location>
        <begin position="369"/>
        <end position="461"/>
    </location>
</feature>
<evidence type="ECO:0000259" key="7">
    <source>
        <dbReference type="Pfam" id="PF02272"/>
    </source>
</evidence>
<dbReference type="PANTHER" id="PTHR30255">
    <property type="entry name" value="SINGLE-STRANDED-DNA-SPECIFIC EXONUCLEASE RECJ"/>
    <property type="match status" value="1"/>
</dbReference>
<comment type="caution">
    <text evidence="9">The sequence shown here is derived from an EMBL/GenBank/DDBJ whole genome shotgun (WGS) entry which is preliminary data.</text>
</comment>
<dbReference type="Gene3D" id="3.10.310.30">
    <property type="match status" value="1"/>
</dbReference>
<dbReference type="PANTHER" id="PTHR30255:SF2">
    <property type="entry name" value="SINGLE-STRANDED-DNA-SPECIFIC EXONUCLEASE RECJ"/>
    <property type="match status" value="1"/>
</dbReference>
<dbReference type="Proteomes" id="UP000824107">
    <property type="component" value="Unassembled WGS sequence"/>
</dbReference>
<keyword evidence="4" id="KW-0378">Hydrolase</keyword>
<keyword evidence="3" id="KW-0540">Nuclease</keyword>
<keyword evidence="5 9" id="KW-0269">Exonuclease</keyword>
<sequence>MSFSFENVKSLGGNLWKTAPVDERKAELISQSCNLPLLVAEILASRGIAPQDVSNFIEPKLQNLLPDPSVMKDMSKAAAKIAEAVISGRKIAIIGDYDVDGATSSSVLRLFLESVGCEPLVHIPEREEGYGPSTAAFDEFAAQGADFVITVDCGTTAFNIFDYAKEKGFEVIVLDHHEAETRLPDVYAVVNPKRLDESDEYPYLKYMAAVGVVFVAIVAVNRELRERGFYQTHPEPSLIQWLDLVALGTVCDVVPLLGLNRAFVRQGLKIMAQRRNVGLRALIDKAAINEAPGAFHLGFVLGPRINACGRVGEAALGNRLLCIKDDFQASILADKLNEFNAQRKEIEGYVLEKAIEMLEGTPQEYPIAFVAGNDWHQGVIGIVAGKLKERYNLPAFVMSVESDEVKGSARSVPGVDLGALIIAAKEKGVITKGGGHTMAAGFSLEEDKIEEFRQFVGEYVRAQIGHEAITPVIEVDGVLDLAGADQSLMDKLELLEPYGAGNSEPKLVLQRVRVSKARIVGSGHVSCFLGSANGGSMKAMAFRVADTAIGPALLNSNGAVFNVVGVLRRDNWQGRNSLQFIIDDVMRVE</sequence>
<proteinExistence type="inferred from homology"/>
<dbReference type="GO" id="GO:0006281">
    <property type="term" value="P:DNA repair"/>
    <property type="evidence" value="ECO:0007669"/>
    <property type="project" value="InterPro"/>
</dbReference>
<dbReference type="SUPFAM" id="SSF64182">
    <property type="entry name" value="DHH phosphoesterases"/>
    <property type="match status" value="1"/>
</dbReference>
<evidence type="ECO:0000256" key="5">
    <source>
        <dbReference type="ARBA" id="ARBA00022839"/>
    </source>
</evidence>
<dbReference type="GO" id="GO:0008409">
    <property type="term" value="F:5'-3' exonuclease activity"/>
    <property type="evidence" value="ECO:0007669"/>
    <property type="project" value="InterPro"/>
</dbReference>
<evidence type="ECO:0000313" key="9">
    <source>
        <dbReference type="EMBL" id="HIU53488.1"/>
    </source>
</evidence>
<dbReference type="InterPro" id="IPR051673">
    <property type="entry name" value="SSDNA_exonuclease_RecJ"/>
</dbReference>
<dbReference type="InterPro" id="IPR038763">
    <property type="entry name" value="DHH_sf"/>
</dbReference>
<evidence type="ECO:0000259" key="8">
    <source>
        <dbReference type="Pfam" id="PF17768"/>
    </source>
</evidence>
<evidence type="ECO:0000259" key="6">
    <source>
        <dbReference type="Pfam" id="PF01368"/>
    </source>
</evidence>
<feature type="domain" description="DDH" evidence="6">
    <location>
        <begin position="90"/>
        <end position="249"/>
    </location>
</feature>
<reference evidence="9" key="1">
    <citation type="submission" date="2020-10" db="EMBL/GenBank/DDBJ databases">
        <authorList>
            <person name="Gilroy R."/>
        </authorList>
    </citation>
    <scope>NUCLEOTIDE SEQUENCE</scope>
    <source>
        <strain evidence="9">ChiW3-316</strain>
    </source>
</reference>
<dbReference type="Pfam" id="PF17768">
    <property type="entry name" value="RecJ_OB"/>
    <property type="match status" value="1"/>
</dbReference>
<dbReference type="AlphaFoldDB" id="A0A9D1M417"/>
<name>A0A9D1M417_9PROT</name>
<evidence type="ECO:0000256" key="2">
    <source>
        <dbReference type="ARBA" id="ARBA00019841"/>
    </source>
</evidence>
<dbReference type="InterPro" id="IPR003156">
    <property type="entry name" value="DHHA1_dom"/>
</dbReference>
<dbReference type="InterPro" id="IPR004610">
    <property type="entry name" value="RecJ"/>
</dbReference>
<evidence type="ECO:0000256" key="1">
    <source>
        <dbReference type="ARBA" id="ARBA00005915"/>
    </source>
</evidence>
<dbReference type="EMBL" id="DVNC01000035">
    <property type="protein sequence ID" value="HIU53488.1"/>
    <property type="molecule type" value="Genomic_DNA"/>
</dbReference>
<dbReference type="Gene3D" id="3.90.1640.30">
    <property type="match status" value="1"/>
</dbReference>
<evidence type="ECO:0000313" key="10">
    <source>
        <dbReference type="Proteomes" id="UP000824107"/>
    </source>
</evidence>
<dbReference type="InterPro" id="IPR001667">
    <property type="entry name" value="DDH_dom"/>
</dbReference>
<accession>A0A9D1M417</accession>